<dbReference type="EMBL" id="CP097118">
    <property type="protein sequence ID" value="USS87948.1"/>
    <property type="molecule type" value="Genomic_DNA"/>
</dbReference>
<proteinExistence type="predicted"/>
<reference evidence="1" key="1">
    <citation type="submission" date="2022-05" db="EMBL/GenBank/DDBJ databases">
        <authorList>
            <person name="Oliphant S.A."/>
            <person name="Watson-Haigh N.S."/>
            <person name="Sumby K.M."/>
            <person name="Gardner J.M."/>
            <person name="Jiranek V."/>
        </authorList>
    </citation>
    <scope>NUCLEOTIDE SEQUENCE</scope>
    <source>
        <strain evidence="1">KI11_C11</strain>
    </source>
</reference>
<keyword evidence="2" id="KW-1185">Reference proteome</keyword>
<evidence type="ECO:0000313" key="1">
    <source>
        <dbReference type="EMBL" id="USS87948.1"/>
    </source>
</evidence>
<name>A0ABY5BU35_9LACO</name>
<accession>A0ABY5BU35</accession>
<organism evidence="1 2">
    <name type="scientific">Fructilactobacillus hinvesii</name>
    <dbReference type="NCBI Taxonomy" id="2940300"/>
    <lineage>
        <taxon>Bacteria</taxon>
        <taxon>Bacillati</taxon>
        <taxon>Bacillota</taxon>
        <taxon>Bacilli</taxon>
        <taxon>Lactobacillales</taxon>
        <taxon>Lactobacillaceae</taxon>
        <taxon>Fructilactobacillus</taxon>
    </lineage>
</organism>
<dbReference type="RefSeq" id="WP_252797238.1">
    <property type="nucleotide sequence ID" value="NZ_CP097118.1"/>
</dbReference>
<evidence type="ECO:0000313" key="2">
    <source>
        <dbReference type="Proteomes" id="UP001057025"/>
    </source>
</evidence>
<dbReference type="Proteomes" id="UP001057025">
    <property type="component" value="Chromosome"/>
</dbReference>
<gene>
    <name evidence="1" type="ORF">M3M39_00200</name>
</gene>
<sequence>MPIFSNSSHYEKLKAGLANRDGQKHVIAFKLGGFNFFFDKDTNQVIEEIMSGMQSDGYEILDTDITSLNYMKCIMTITYR</sequence>
<protein>
    <submittedName>
        <fullName evidence="1">Uncharacterized protein</fullName>
    </submittedName>
</protein>